<dbReference type="HOGENOM" id="CLU_1137959_0_0_1"/>
<dbReference type="InterPro" id="IPR011333">
    <property type="entry name" value="SKP1/BTB/POZ_sf"/>
</dbReference>
<dbReference type="Pfam" id="PF00651">
    <property type="entry name" value="BTB"/>
    <property type="match status" value="1"/>
</dbReference>
<dbReference type="SUPFAM" id="SSF54695">
    <property type="entry name" value="POZ domain"/>
    <property type="match status" value="1"/>
</dbReference>
<feature type="domain" description="BTB" evidence="1">
    <location>
        <begin position="75"/>
        <end position="182"/>
    </location>
</feature>
<reference evidence="3" key="2">
    <citation type="submission" date="2013-04" db="EMBL/GenBank/DDBJ databases">
        <title>Genomic mechanisms accounting for the adaptation to parasitism in nematode-trapping fungi.</title>
        <authorList>
            <person name="Ahren D.G."/>
        </authorList>
    </citation>
    <scope>NUCLEOTIDE SEQUENCE [LARGE SCALE GENOMIC DNA]</scope>
    <source>
        <strain evidence="3">CBS 200.50</strain>
    </source>
</reference>
<evidence type="ECO:0000313" key="2">
    <source>
        <dbReference type="EMBL" id="EPS45891.1"/>
    </source>
</evidence>
<accession>S8AY41</accession>
<sequence length="244" mass="28247">MEWPETPLPSEEDLLKTRWITVMESEDAGCGTFIRKNRATRAQNAIHGVDDPFSITAQEAFDFSRLIALDSIIRDRDFMDLVCIVGTYHRRQGILCHRIVLAQFSPRIRRELLAVNHDYQVPYQHNLPWNITADSFFSVLDWIYRCIGPNPNQSFQELAALYVTTQYLEMDDLKDRILKEFKDHIRCLNNLYLTASAEDVQNGKFKEITHKLVTAMGKESFKEAVSIRGGVKQQLFADAEELFQ</sequence>
<dbReference type="Gene3D" id="3.30.710.10">
    <property type="entry name" value="Potassium Channel Kv1.1, Chain A"/>
    <property type="match status" value="1"/>
</dbReference>
<dbReference type="EMBL" id="AQGS01000003">
    <property type="protein sequence ID" value="EPS45891.1"/>
    <property type="molecule type" value="Genomic_DNA"/>
</dbReference>
<dbReference type="AlphaFoldDB" id="S8AY41"/>
<dbReference type="OrthoDB" id="10497216at2759"/>
<proteinExistence type="predicted"/>
<evidence type="ECO:0000313" key="3">
    <source>
        <dbReference type="Proteomes" id="UP000015100"/>
    </source>
</evidence>
<name>S8AY41_DACHA</name>
<dbReference type="Proteomes" id="UP000015100">
    <property type="component" value="Unassembled WGS sequence"/>
</dbReference>
<reference evidence="2 3" key="1">
    <citation type="journal article" date="2013" name="PLoS Genet.">
        <title>Genomic mechanisms accounting for the adaptation to parasitism in nematode-trapping fungi.</title>
        <authorList>
            <person name="Meerupati T."/>
            <person name="Andersson K.M."/>
            <person name="Friman E."/>
            <person name="Kumar D."/>
            <person name="Tunlid A."/>
            <person name="Ahren D."/>
        </authorList>
    </citation>
    <scope>NUCLEOTIDE SEQUENCE [LARGE SCALE GENOMIC DNA]</scope>
    <source>
        <strain evidence="2 3">CBS 200.50</strain>
    </source>
</reference>
<evidence type="ECO:0000259" key="1">
    <source>
        <dbReference type="Pfam" id="PF00651"/>
    </source>
</evidence>
<organism evidence="2 3">
    <name type="scientific">Dactylellina haptotyla (strain CBS 200.50)</name>
    <name type="common">Nematode-trapping fungus</name>
    <name type="synonym">Monacrosporium haptotylum</name>
    <dbReference type="NCBI Taxonomy" id="1284197"/>
    <lineage>
        <taxon>Eukaryota</taxon>
        <taxon>Fungi</taxon>
        <taxon>Dikarya</taxon>
        <taxon>Ascomycota</taxon>
        <taxon>Pezizomycotina</taxon>
        <taxon>Orbiliomycetes</taxon>
        <taxon>Orbiliales</taxon>
        <taxon>Orbiliaceae</taxon>
        <taxon>Dactylellina</taxon>
    </lineage>
</organism>
<gene>
    <name evidence="2" type="ORF">H072_205</name>
</gene>
<dbReference type="InterPro" id="IPR000210">
    <property type="entry name" value="BTB/POZ_dom"/>
</dbReference>
<comment type="caution">
    <text evidence="2">The sequence shown here is derived from an EMBL/GenBank/DDBJ whole genome shotgun (WGS) entry which is preliminary data.</text>
</comment>
<keyword evidence="3" id="KW-1185">Reference proteome</keyword>
<protein>
    <recommendedName>
        <fullName evidence="1">BTB domain-containing protein</fullName>
    </recommendedName>
</protein>